<proteinExistence type="predicted"/>
<keyword evidence="1" id="KW-0732">Signal</keyword>
<organism evidence="2 3">
    <name type="scientific">Claviceps purpurea (strain 20.1)</name>
    <name type="common">Ergot fungus</name>
    <name type="synonym">Sphacelia segetum</name>
    <dbReference type="NCBI Taxonomy" id="1111077"/>
    <lineage>
        <taxon>Eukaryota</taxon>
        <taxon>Fungi</taxon>
        <taxon>Dikarya</taxon>
        <taxon>Ascomycota</taxon>
        <taxon>Pezizomycotina</taxon>
        <taxon>Sordariomycetes</taxon>
        <taxon>Hypocreomycetidae</taxon>
        <taxon>Hypocreales</taxon>
        <taxon>Clavicipitaceae</taxon>
        <taxon>Claviceps</taxon>
    </lineage>
</organism>
<protein>
    <submittedName>
        <fullName evidence="2">Uncharacterized protein</fullName>
    </submittedName>
</protein>
<name>M1VUR2_CLAP2</name>
<dbReference type="OrthoDB" id="4954273at2759"/>
<dbReference type="PhylomeDB" id="M1VUR2"/>
<reference evidence="2 3" key="1">
    <citation type="journal article" date="2013" name="PLoS Genet.">
        <title>Plant-symbiotic fungi as chemical engineers: Multi-genome analysis of the Clavicipitaceae reveals dynamics of alkaloid loci.</title>
        <authorList>
            <person name="Schardl C.L."/>
            <person name="Young C.A."/>
            <person name="Hesse U."/>
            <person name="Amyotte S.G."/>
            <person name="Andreeva K."/>
            <person name="Calie P.J."/>
            <person name="Fleetwood D.J."/>
            <person name="Haws D.C."/>
            <person name="Moore N."/>
            <person name="Oeser B."/>
            <person name="Panaccione D.G."/>
            <person name="Schweri K.K."/>
            <person name="Voisey C.R."/>
            <person name="Farman M.L."/>
            <person name="Jaromczyk J.W."/>
            <person name="Roe B.A."/>
            <person name="O'Sullivan D.M."/>
            <person name="Scott B."/>
            <person name="Tudzynski P."/>
            <person name="An Z."/>
            <person name="Arnaoudova E.G."/>
            <person name="Bullock C.T."/>
            <person name="Charlton N.D."/>
            <person name="Chen L."/>
            <person name="Cox M."/>
            <person name="Dinkins R.D."/>
            <person name="Florea S."/>
            <person name="Glenn A.E."/>
            <person name="Gordon A."/>
            <person name="Gueldener U."/>
            <person name="Harris D.R."/>
            <person name="Hollin W."/>
            <person name="Jaromczyk J."/>
            <person name="Johnson R.D."/>
            <person name="Khan A.K."/>
            <person name="Leistner E."/>
            <person name="Leuchtmann A."/>
            <person name="Li C."/>
            <person name="Liu J."/>
            <person name="Liu J."/>
            <person name="Liu M."/>
            <person name="Mace W."/>
            <person name="Machado C."/>
            <person name="Nagabhyru P."/>
            <person name="Pan J."/>
            <person name="Schmid J."/>
            <person name="Sugawara K."/>
            <person name="Steiner U."/>
            <person name="Takach J.E."/>
            <person name="Tanaka E."/>
            <person name="Webb J.S."/>
            <person name="Wilson E.V."/>
            <person name="Wiseman J.L."/>
            <person name="Yoshida R."/>
            <person name="Zeng Z."/>
        </authorList>
    </citation>
    <scope>NUCLEOTIDE SEQUENCE [LARGE SCALE GENOMIC DNA]</scope>
    <source>
        <strain evidence="2 3">20.1</strain>
    </source>
</reference>
<feature type="signal peptide" evidence="1">
    <location>
        <begin position="1"/>
        <end position="18"/>
    </location>
</feature>
<dbReference type="Proteomes" id="UP000016801">
    <property type="component" value="Unassembled WGS sequence"/>
</dbReference>
<evidence type="ECO:0000256" key="1">
    <source>
        <dbReference type="SAM" id="SignalP"/>
    </source>
</evidence>
<dbReference type="VEuPathDB" id="FungiDB:CPUR_01691"/>
<dbReference type="AlphaFoldDB" id="M1VUR2"/>
<sequence>MQFLTFLLASASIGFAVAAPKPETSAQPIEFPTGWCNGGTPGSGECEAMGLNTYCCTDQNRDKFVTWRVLRGVSQNDSKGYDCPDNGSVYCA</sequence>
<feature type="chain" id="PRO_5004018187" evidence="1">
    <location>
        <begin position="19"/>
        <end position="92"/>
    </location>
</feature>
<dbReference type="HOGENOM" id="CLU_182416_0_0_1"/>
<gene>
    <name evidence="2" type="ORF">CPUR_01691</name>
</gene>
<comment type="caution">
    <text evidence="2">The sequence shown here is derived from an EMBL/GenBank/DDBJ whole genome shotgun (WGS) entry which is preliminary data.</text>
</comment>
<evidence type="ECO:0000313" key="2">
    <source>
        <dbReference type="EMBL" id="CCE28217.1"/>
    </source>
</evidence>
<dbReference type="EMBL" id="CAGA01000007">
    <property type="protein sequence ID" value="CCE28217.1"/>
    <property type="molecule type" value="Genomic_DNA"/>
</dbReference>
<evidence type="ECO:0000313" key="3">
    <source>
        <dbReference type="Proteomes" id="UP000016801"/>
    </source>
</evidence>
<accession>M1VUR2</accession>
<keyword evidence="3" id="KW-1185">Reference proteome</keyword>